<comment type="function">
    <text evidence="7">Component of the signal recognition particle (SRP) complex, a ribonucleoprotein complex that mediates the cotranslational targeting of secretory and membrane proteins to the endoplasmic reticulum (ER).</text>
</comment>
<reference evidence="9" key="1">
    <citation type="journal article" date="2020" name="Stud. Mycol.">
        <title>101 Dothideomycetes genomes: a test case for predicting lifestyles and emergence of pathogens.</title>
        <authorList>
            <person name="Haridas S."/>
            <person name="Albert R."/>
            <person name="Binder M."/>
            <person name="Bloem J."/>
            <person name="Labutti K."/>
            <person name="Salamov A."/>
            <person name="Andreopoulos B."/>
            <person name="Baker S."/>
            <person name="Barry K."/>
            <person name="Bills G."/>
            <person name="Bluhm B."/>
            <person name="Cannon C."/>
            <person name="Castanera R."/>
            <person name="Culley D."/>
            <person name="Daum C."/>
            <person name="Ezra D."/>
            <person name="Gonzalez J."/>
            <person name="Henrissat B."/>
            <person name="Kuo A."/>
            <person name="Liang C."/>
            <person name="Lipzen A."/>
            <person name="Lutzoni F."/>
            <person name="Magnuson J."/>
            <person name="Mondo S."/>
            <person name="Nolan M."/>
            <person name="Ohm R."/>
            <person name="Pangilinan J."/>
            <person name="Park H.-J."/>
            <person name="Ramirez L."/>
            <person name="Alfaro M."/>
            <person name="Sun H."/>
            <person name="Tritt A."/>
            <person name="Yoshinaga Y."/>
            <person name="Zwiers L.-H."/>
            <person name="Turgeon B."/>
            <person name="Goodwin S."/>
            <person name="Spatafora J."/>
            <person name="Crous P."/>
            <person name="Grigoriev I."/>
        </authorList>
    </citation>
    <scope>NUCLEOTIDE SEQUENCE</scope>
    <source>
        <strain evidence="9">Tuck. ex Michener</strain>
    </source>
</reference>
<accession>A0A6A6GXT3</accession>
<keyword evidence="6 7" id="KW-0687">Ribonucleoprotein</keyword>
<evidence type="ECO:0000256" key="2">
    <source>
        <dbReference type="ARBA" id="ARBA00010349"/>
    </source>
</evidence>
<dbReference type="GO" id="GO:0006614">
    <property type="term" value="P:SRP-dependent cotranslational protein targeting to membrane"/>
    <property type="evidence" value="ECO:0007669"/>
    <property type="project" value="UniProtKB-UniRule"/>
</dbReference>
<evidence type="ECO:0000256" key="8">
    <source>
        <dbReference type="SAM" id="MobiDB-lite"/>
    </source>
</evidence>
<evidence type="ECO:0000256" key="4">
    <source>
        <dbReference type="ARBA" id="ARBA00022884"/>
    </source>
</evidence>
<evidence type="ECO:0000256" key="3">
    <source>
        <dbReference type="ARBA" id="ARBA00022490"/>
    </source>
</evidence>
<sequence length="125" mass="13855">MHLTNDEFFTRLQELFAKKNSKGKGSVFLKQKRFSQPTGSSAGSLADLNDTTPTPLFIRASAGHSKYVTPADRIQFGTVVQPEDLEAFYTRYAECCRVGMMGGMKKRSKEKKKGKKKGKGKGVSK</sequence>
<comment type="subunit">
    <text evidence="7">Component of a fungal signal recognition particle (SRP) complex that consists of a 7SL RNA molecule (scR1) and at least six protein subunits: SRP72, SRP68, SRP54, SEC65, SRP21 and SRP14.</text>
</comment>
<dbReference type="GO" id="GO:0030942">
    <property type="term" value="F:endoplasmic reticulum signal peptide binding"/>
    <property type="evidence" value="ECO:0007669"/>
    <property type="project" value="UniProtKB-UniRule"/>
</dbReference>
<feature type="compositionally biased region" description="Basic residues" evidence="8">
    <location>
        <begin position="104"/>
        <end position="125"/>
    </location>
</feature>
<dbReference type="Gene3D" id="3.30.720.10">
    <property type="entry name" value="Signal recognition particle alu RNA binding heterodimer, srp9/1"/>
    <property type="match status" value="1"/>
</dbReference>
<feature type="compositionally biased region" description="Polar residues" evidence="8">
    <location>
        <begin position="34"/>
        <end position="47"/>
    </location>
</feature>
<dbReference type="Pfam" id="PF02290">
    <property type="entry name" value="SRP14"/>
    <property type="match status" value="1"/>
</dbReference>
<comment type="similarity">
    <text evidence="2 7">Belongs to the SRP14 family.</text>
</comment>
<dbReference type="GO" id="GO:0005786">
    <property type="term" value="C:signal recognition particle, endoplasmic reticulum targeting"/>
    <property type="evidence" value="ECO:0007669"/>
    <property type="project" value="UniProtKB-UniRule"/>
</dbReference>
<keyword evidence="3 7" id="KW-0963">Cytoplasm</keyword>
<dbReference type="OrthoDB" id="19209at2759"/>
<dbReference type="InterPro" id="IPR003210">
    <property type="entry name" value="Signal_recog_particle_SRP14"/>
</dbReference>
<evidence type="ECO:0000256" key="1">
    <source>
        <dbReference type="ARBA" id="ARBA00004496"/>
    </source>
</evidence>
<gene>
    <name evidence="9" type="ORF">EV356DRAFT_508929</name>
</gene>
<dbReference type="Proteomes" id="UP000800092">
    <property type="component" value="Unassembled WGS sequence"/>
</dbReference>
<name>A0A6A6GXT3_VIRVR</name>
<dbReference type="GO" id="GO:0008312">
    <property type="term" value="F:7S RNA binding"/>
    <property type="evidence" value="ECO:0007669"/>
    <property type="project" value="UniProtKB-UniRule"/>
</dbReference>
<keyword evidence="5 7" id="KW-0733">Signal recognition particle</keyword>
<keyword evidence="10" id="KW-1185">Reference proteome</keyword>
<dbReference type="EMBL" id="ML991840">
    <property type="protein sequence ID" value="KAF2230532.1"/>
    <property type="molecule type" value="Genomic_DNA"/>
</dbReference>
<dbReference type="AlphaFoldDB" id="A0A6A6GXT3"/>
<protein>
    <recommendedName>
        <fullName evidence="7">Signal recognition particle subunit SRP14</fullName>
    </recommendedName>
    <alternativeName>
        <fullName evidence="7">Signal recognition particle 14 kDa protein</fullName>
    </alternativeName>
</protein>
<feature type="region of interest" description="Disordered" evidence="8">
    <location>
        <begin position="103"/>
        <end position="125"/>
    </location>
</feature>
<dbReference type="SUPFAM" id="SSF54762">
    <property type="entry name" value="Signal recognition particle alu RNA binding heterodimer, SRP9/14"/>
    <property type="match status" value="1"/>
</dbReference>
<comment type="subcellular location">
    <subcellularLocation>
        <location evidence="1 7">Cytoplasm</location>
    </subcellularLocation>
</comment>
<feature type="region of interest" description="Disordered" evidence="8">
    <location>
        <begin position="28"/>
        <end position="47"/>
    </location>
</feature>
<organism evidence="9 10">
    <name type="scientific">Viridothelium virens</name>
    <name type="common">Speckled blister lichen</name>
    <name type="synonym">Trypethelium virens</name>
    <dbReference type="NCBI Taxonomy" id="1048519"/>
    <lineage>
        <taxon>Eukaryota</taxon>
        <taxon>Fungi</taxon>
        <taxon>Dikarya</taxon>
        <taxon>Ascomycota</taxon>
        <taxon>Pezizomycotina</taxon>
        <taxon>Dothideomycetes</taxon>
        <taxon>Dothideomycetes incertae sedis</taxon>
        <taxon>Trypetheliales</taxon>
        <taxon>Trypetheliaceae</taxon>
        <taxon>Viridothelium</taxon>
    </lineage>
</organism>
<evidence type="ECO:0000313" key="9">
    <source>
        <dbReference type="EMBL" id="KAF2230532.1"/>
    </source>
</evidence>
<dbReference type="InterPro" id="IPR009018">
    <property type="entry name" value="Signal_recog_particle_SRP9/14"/>
</dbReference>
<evidence type="ECO:0000256" key="5">
    <source>
        <dbReference type="ARBA" id="ARBA00023135"/>
    </source>
</evidence>
<evidence type="ECO:0000256" key="7">
    <source>
        <dbReference type="RuleBase" id="RU368100"/>
    </source>
</evidence>
<proteinExistence type="inferred from homology"/>
<dbReference type="PANTHER" id="PTHR12013">
    <property type="entry name" value="SIGNAL RECOGNITION PARTICLE 14 KD PROTEIN"/>
    <property type="match status" value="1"/>
</dbReference>
<keyword evidence="4 7" id="KW-0694">RNA-binding</keyword>
<evidence type="ECO:0000313" key="10">
    <source>
        <dbReference type="Proteomes" id="UP000800092"/>
    </source>
</evidence>
<evidence type="ECO:0000256" key="6">
    <source>
        <dbReference type="ARBA" id="ARBA00023274"/>
    </source>
</evidence>